<feature type="compositionally biased region" description="Basic residues" evidence="1">
    <location>
        <begin position="307"/>
        <end position="330"/>
    </location>
</feature>
<accession>A0A378UTX4</accession>
<gene>
    <name evidence="2" type="ORF">NCTC10295_02338</name>
</gene>
<dbReference type="RefSeq" id="WP_115225484.1">
    <property type="nucleotide sequence ID" value="NZ_UGQS01000003.1"/>
</dbReference>
<dbReference type="Proteomes" id="UP000254651">
    <property type="component" value="Unassembled WGS sequence"/>
</dbReference>
<name>A0A378UTX4_BERDE</name>
<evidence type="ECO:0000256" key="1">
    <source>
        <dbReference type="SAM" id="MobiDB-lite"/>
    </source>
</evidence>
<dbReference type="AlphaFoldDB" id="A0A378UTX4"/>
<proteinExistence type="predicted"/>
<dbReference type="EMBL" id="UGQS01000003">
    <property type="protein sequence ID" value="STZ83002.1"/>
    <property type="molecule type" value="Genomic_DNA"/>
</dbReference>
<protein>
    <submittedName>
        <fullName evidence="2">Putative phage associated protein</fullName>
    </submittedName>
</protein>
<sequence>MQAQTAQTRPTASQIIAAQRAAKKSKRIERNSKIISQIQNGTLKVDKNKAAATASRADKYIRSLCQSPAMSENDYLDCNIKLWLEFNEMRRVRTAQATYFMQYLIRQYRILAVLIYRSPSQQHLLQTHIKICNEAYQALEAWFDQFHELSPNQRDTVLQPLQTLCRAASRTMPEVPVELAQYCAKYSLAVGVLNKGLRFIEHPSNILCAFDETARGSNAYHTARKYHLKYSDYQAQMLDCANLIYEIHQSSSQPDPGFQRPQTIAQCRHPVIQRMVENNADRLVQIIHDAQYWLERMEAATQKKHIRLGRLHRKARQKPSHRQSRTKQTSRLKNPVIK</sequence>
<reference evidence="2 3" key="1">
    <citation type="submission" date="2018-06" db="EMBL/GenBank/DDBJ databases">
        <authorList>
            <consortium name="Pathogen Informatics"/>
            <person name="Doyle S."/>
        </authorList>
    </citation>
    <scope>NUCLEOTIDE SEQUENCE [LARGE SCALE GENOMIC DNA]</scope>
    <source>
        <strain evidence="2 3">NCTC10295</strain>
    </source>
</reference>
<feature type="region of interest" description="Disordered" evidence="1">
    <location>
        <begin position="307"/>
        <end position="338"/>
    </location>
</feature>
<evidence type="ECO:0000313" key="2">
    <source>
        <dbReference type="EMBL" id="STZ83002.1"/>
    </source>
</evidence>
<organism evidence="2 3">
    <name type="scientific">Bergeriella denitrificans</name>
    <name type="common">Neisseria denitrificans</name>
    <dbReference type="NCBI Taxonomy" id="494"/>
    <lineage>
        <taxon>Bacteria</taxon>
        <taxon>Pseudomonadati</taxon>
        <taxon>Pseudomonadota</taxon>
        <taxon>Betaproteobacteria</taxon>
        <taxon>Neisseriales</taxon>
        <taxon>Neisseriaceae</taxon>
        <taxon>Bergeriella</taxon>
    </lineage>
</organism>
<keyword evidence="3" id="KW-1185">Reference proteome</keyword>
<evidence type="ECO:0000313" key="3">
    <source>
        <dbReference type="Proteomes" id="UP000254651"/>
    </source>
</evidence>